<proteinExistence type="predicted"/>
<dbReference type="AlphaFoldDB" id="A0A9W4SCR0"/>
<evidence type="ECO:0000313" key="2">
    <source>
        <dbReference type="Proteomes" id="UP001153678"/>
    </source>
</evidence>
<accession>A0A9W4SCR0</accession>
<keyword evidence="2" id="KW-1185">Reference proteome</keyword>
<organism evidence="1 2">
    <name type="scientific">Funneliformis geosporum</name>
    <dbReference type="NCBI Taxonomy" id="1117311"/>
    <lineage>
        <taxon>Eukaryota</taxon>
        <taxon>Fungi</taxon>
        <taxon>Fungi incertae sedis</taxon>
        <taxon>Mucoromycota</taxon>
        <taxon>Glomeromycotina</taxon>
        <taxon>Glomeromycetes</taxon>
        <taxon>Glomerales</taxon>
        <taxon>Glomeraceae</taxon>
        <taxon>Funneliformis</taxon>
    </lineage>
</organism>
<name>A0A9W4SCR0_9GLOM</name>
<dbReference type="OrthoDB" id="10454666at2759"/>
<protein>
    <submittedName>
        <fullName evidence="1">2594_t:CDS:1</fullName>
    </submittedName>
</protein>
<reference evidence="1" key="1">
    <citation type="submission" date="2022-08" db="EMBL/GenBank/DDBJ databases">
        <authorList>
            <person name="Kallberg Y."/>
            <person name="Tangrot J."/>
            <person name="Rosling A."/>
        </authorList>
    </citation>
    <scope>NUCLEOTIDE SEQUENCE</scope>
    <source>
        <strain evidence="1">Wild A</strain>
    </source>
</reference>
<sequence>MDVIEFVVNNINNTTCEFKREVAKLLQAFIINGNLVFPIADPQAMYENLIYKNRQNPRVKTTNMRNTLRYFVSQIQTTNNEHAVSKATDMLMRVATTQEKLYYKNLSDVVNKNIKSHR</sequence>
<comment type="caution">
    <text evidence="1">The sequence shown here is derived from an EMBL/GenBank/DDBJ whole genome shotgun (WGS) entry which is preliminary data.</text>
</comment>
<dbReference type="EMBL" id="CAMKVN010000106">
    <property type="protein sequence ID" value="CAI2163696.1"/>
    <property type="molecule type" value="Genomic_DNA"/>
</dbReference>
<evidence type="ECO:0000313" key="1">
    <source>
        <dbReference type="EMBL" id="CAI2163696.1"/>
    </source>
</evidence>
<dbReference type="Proteomes" id="UP001153678">
    <property type="component" value="Unassembled WGS sequence"/>
</dbReference>
<gene>
    <name evidence="1" type="ORF">FWILDA_LOCUS1197</name>
</gene>